<feature type="domain" description="N-acetyltransferase" evidence="2">
    <location>
        <begin position="39"/>
        <end position="204"/>
    </location>
</feature>
<proteinExistence type="predicted"/>
<dbReference type="GO" id="GO:0005737">
    <property type="term" value="C:cytoplasm"/>
    <property type="evidence" value="ECO:0007669"/>
    <property type="project" value="TreeGrafter"/>
</dbReference>
<dbReference type="CDD" id="cd04301">
    <property type="entry name" value="NAT_SF"/>
    <property type="match status" value="1"/>
</dbReference>
<dbReference type="Proteomes" id="UP000279968">
    <property type="component" value="Unassembled WGS sequence"/>
</dbReference>
<evidence type="ECO:0000256" key="1">
    <source>
        <dbReference type="SAM" id="MobiDB-lite"/>
    </source>
</evidence>
<dbReference type="Pfam" id="PF13302">
    <property type="entry name" value="Acetyltransf_3"/>
    <property type="match status" value="1"/>
</dbReference>
<gene>
    <name evidence="3" type="ORF">D7193_28530</name>
</gene>
<evidence type="ECO:0000313" key="4">
    <source>
        <dbReference type="Proteomes" id="UP000279968"/>
    </source>
</evidence>
<evidence type="ECO:0000259" key="2">
    <source>
        <dbReference type="PROSITE" id="PS51186"/>
    </source>
</evidence>
<reference evidence="3 4" key="1">
    <citation type="journal article" date="2015" name="Int. J. Syst. Evol. Microbiol.">
        <title>Micromonospora costi sp. nov., isolated from a leaf of Costus speciosus.</title>
        <authorList>
            <person name="Thawai C."/>
        </authorList>
    </citation>
    <scope>NUCLEOTIDE SEQUENCE [LARGE SCALE GENOMIC DNA]</scope>
    <source>
        <strain evidence="3 4">CS1-12</strain>
    </source>
</reference>
<dbReference type="Gene3D" id="3.40.630.30">
    <property type="match status" value="1"/>
</dbReference>
<keyword evidence="4" id="KW-1185">Reference proteome</keyword>
<dbReference type="PANTHER" id="PTHR43441">
    <property type="entry name" value="RIBOSOMAL-PROTEIN-SERINE ACETYLTRANSFERASE"/>
    <property type="match status" value="1"/>
</dbReference>
<name>A0A3A9ZX11_9ACTN</name>
<protein>
    <submittedName>
        <fullName evidence="3">N-acetyltransferase</fullName>
    </submittedName>
</protein>
<sequence>MPGTGRRGGPPAASVSAVEGGYPPVPVPGIVSETDGTSVRLRPVAEPDLAMFRRFCTEPGLVGLDWGGFRDPGAPVRRFAADGWLGEDDGRLVVEAGTDATAAGFVSYRAGRYAPSATYWEIGIALLPQWRGRGVGWRAQALLCDYLFAHTPVQRIQAGTHPENIPEQRALEKAGFRLEGVIRACEFRAGRWRDGHLYSRLRDDPSPWE</sequence>
<dbReference type="PROSITE" id="PS51186">
    <property type="entry name" value="GNAT"/>
    <property type="match status" value="1"/>
</dbReference>
<dbReference type="GO" id="GO:1990189">
    <property type="term" value="F:protein N-terminal-serine acetyltransferase activity"/>
    <property type="evidence" value="ECO:0007669"/>
    <property type="project" value="TreeGrafter"/>
</dbReference>
<dbReference type="InterPro" id="IPR000182">
    <property type="entry name" value="GNAT_dom"/>
</dbReference>
<dbReference type="AlphaFoldDB" id="A0A3A9ZX11"/>
<dbReference type="EMBL" id="RBAN01000006">
    <property type="protein sequence ID" value="RKN51856.1"/>
    <property type="molecule type" value="Genomic_DNA"/>
</dbReference>
<evidence type="ECO:0000313" key="3">
    <source>
        <dbReference type="EMBL" id="RKN51856.1"/>
    </source>
</evidence>
<dbReference type="InterPro" id="IPR051908">
    <property type="entry name" value="Ribosomal_N-acetyltransferase"/>
</dbReference>
<feature type="region of interest" description="Disordered" evidence="1">
    <location>
        <begin position="1"/>
        <end position="30"/>
    </location>
</feature>
<dbReference type="SUPFAM" id="SSF55729">
    <property type="entry name" value="Acyl-CoA N-acyltransferases (Nat)"/>
    <property type="match status" value="1"/>
</dbReference>
<accession>A0A3A9ZX11</accession>
<dbReference type="PANTHER" id="PTHR43441:SF2">
    <property type="entry name" value="FAMILY ACETYLTRANSFERASE, PUTATIVE (AFU_ORTHOLOGUE AFUA_7G00850)-RELATED"/>
    <property type="match status" value="1"/>
</dbReference>
<organism evidence="3 4">
    <name type="scientific">Micromonospora costi</name>
    <dbReference type="NCBI Taxonomy" id="1530042"/>
    <lineage>
        <taxon>Bacteria</taxon>
        <taxon>Bacillati</taxon>
        <taxon>Actinomycetota</taxon>
        <taxon>Actinomycetes</taxon>
        <taxon>Micromonosporales</taxon>
        <taxon>Micromonosporaceae</taxon>
        <taxon>Micromonospora</taxon>
    </lineage>
</organism>
<dbReference type="GO" id="GO:0008999">
    <property type="term" value="F:protein-N-terminal-alanine acetyltransferase activity"/>
    <property type="evidence" value="ECO:0007669"/>
    <property type="project" value="TreeGrafter"/>
</dbReference>
<dbReference type="InterPro" id="IPR016181">
    <property type="entry name" value="Acyl_CoA_acyltransferase"/>
</dbReference>
<dbReference type="OrthoDB" id="9814648at2"/>
<keyword evidence="3" id="KW-0808">Transferase</keyword>
<comment type="caution">
    <text evidence="3">The sequence shown here is derived from an EMBL/GenBank/DDBJ whole genome shotgun (WGS) entry which is preliminary data.</text>
</comment>